<protein>
    <submittedName>
        <fullName evidence="2">Uncharacterized protein</fullName>
    </submittedName>
</protein>
<proteinExistence type="predicted"/>
<comment type="caution">
    <text evidence="2">The sequence shown here is derived from an EMBL/GenBank/DDBJ whole genome shotgun (WGS) entry which is preliminary data.</text>
</comment>
<dbReference type="Proteomes" id="UP001374584">
    <property type="component" value="Unassembled WGS sequence"/>
</dbReference>
<keyword evidence="1" id="KW-1133">Transmembrane helix</keyword>
<accession>A0AAN9QSR7</accession>
<organism evidence="2 3">
    <name type="scientific">Phaseolus coccineus</name>
    <name type="common">Scarlet runner bean</name>
    <name type="synonym">Phaseolus multiflorus</name>
    <dbReference type="NCBI Taxonomy" id="3886"/>
    <lineage>
        <taxon>Eukaryota</taxon>
        <taxon>Viridiplantae</taxon>
        <taxon>Streptophyta</taxon>
        <taxon>Embryophyta</taxon>
        <taxon>Tracheophyta</taxon>
        <taxon>Spermatophyta</taxon>
        <taxon>Magnoliopsida</taxon>
        <taxon>eudicotyledons</taxon>
        <taxon>Gunneridae</taxon>
        <taxon>Pentapetalae</taxon>
        <taxon>rosids</taxon>
        <taxon>fabids</taxon>
        <taxon>Fabales</taxon>
        <taxon>Fabaceae</taxon>
        <taxon>Papilionoideae</taxon>
        <taxon>50 kb inversion clade</taxon>
        <taxon>NPAAA clade</taxon>
        <taxon>indigoferoid/millettioid clade</taxon>
        <taxon>Phaseoleae</taxon>
        <taxon>Phaseolus</taxon>
    </lineage>
</organism>
<gene>
    <name evidence="2" type="ORF">VNO80_24854</name>
</gene>
<evidence type="ECO:0000256" key="1">
    <source>
        <dbReference type="SAM" id="Phobius"/>
    </source>
</evidence>
<evidence type="ECO:0000313" key="2">
    <source>
        <dbReference type="EMBL" id="KAK7341913.1"/>
    </source>
</evidence>
<keyword evidence="3" id="KW-1185">Reference proteome</keyword>
<dbReference type="AlphaFoldDB" id="A0AAN9QSR7"/>
<keyword evidence="1" id="KW-0812">Transmembrane</keyword>
<reference evidence="2 3" key="1">
    <citation type="submission" date="2024-01" db="EMBL/GenBank/DDBJ databases">
        <title>The genomes of 5 underutilized Papilionoideae crops provide insights into root nodulation and disease resistanc.</title>
        <authorList>
            <person name="Jiang F."/>
        </authorList>
    </citation>
    <scope>NUCLEOTIDE SEQUENCE [LARGE SCALE GENOMIC DNA]</scope>
    <source>
        <strain evidence="2">JINMINGXINNONG_FW02</strain>
        <tissue evidence="2">Leaves</tissue>
    </source>
</reference>
<sequence>MRSGVYSPMKLISVVLVASFSAVSTVLLLFGPRGNGSVGILPMTGSNEALLLISLLALECSFTYGIDQSVSKSAAGIIFCTVYISQLFEAEPEIMYVDGVCLSAHIS</sequence>
<feature type="transmembrane region" description="Helical" evidence="1">
    <location>
        <begin position="50"/>
        <end position="66"/>
    </location>
</feature>
<dbReference type="EMBL" id="JAYMYR010000009">
    <property type="protein sequence ID" value="KAK7341913.1"/>
    <property type="molecule type" value="Genomic_DNA"/>
</dbReference>
<evidence type="ECO:0000313" key="3">
    <source>
        <dbReference type="Proteomes" id="UP001374584"/>
    </source>
</evidence>
<name>A0AAN9QSR7_PHACN</name>
<feature type="transmembrane region" description="Helical" evidence="1">
    <location>
        <begin position="12"/>
        <end position="30"/>
    </location>
</feature>
<keyword evidence="1" id="KW-0472">Membrane</keyword>